<dbReference type="InterPro" id="IPR012556">
    <property type="entry name" value="Entericidin"/>
</dbReference>
<feature type="chain" id="PRO_5016563114" evidence="7">
    <location>
        <begin position="20"/>
        <end position="43"/>
    </location>
</feature>
<evidence type="ECO:0000313" key="8">
    <source>
        <dbReference type="EMBL" id="RDK95589.1"/>
    </source>
</evidence>
<proteinExistence type="inferred from homology"/>
<accession>A0A370R103</accession>
<evidence type="ECO:0000256" key="1">
    <source>
        <dbReference type="ARBA" id="ARBA00010296"/>
    </source>
</evidence>
<sequence length="43" mass="4321">MLKKLVLLALMLGMAGALSACNTARGFGEDVQSLGGAISRAAN</sequence>
<evidence type="ECO:0000256" key="3">
    <source>
        <dbReference type="ARBA" id="ARBA00022729"/>
    </source>
</evidence>
<dbReference type="RefSeq" id="WP_115457339.1">
    <property type="nucleotide sequence ID" value="NZ_QRAP01000002.1"/>
</dbReference>
<name>A0A370R103_9GAMM</name>
<comment type="caution">
    <text evidence="8">The sequence shown here is derived from an EMBL/GenBank/DDBJ whole genome shotgun (WGS) entry which is preliminary data.</text>
</comment>
<dbReference type="GO" id="GO:0016020">
    <property type="term" value="C:membrane"/>
    <property type="evidence" value="ECO:0007669"/>
    <property type="project" value="InterPro"/>
</dbReference>
<dbReference type="GO" id="GO:0009636">
    <property type="term" value="P:response to toxic substance"/>
    <property type="evidence" value="ECO:0007669"/>
    <property type="project" value="InterPro"/>
</dbReference>
<comment type="similarity">
    <text evidence="1">Belongs to the EcnA/EcnB lipoprotein family.</text>
</comment>
<keyword evidence="4" id="KW-0472">Membrane</keyword>
<evidence type="ECO:0000313" key="9">
    <source>
        <dbReference type="Proteomes" id="UP000254848"/>
    </source>
</evidence>
<keyword evidence="6" id="KW-0449">Lipoprotein</keyword>
<evidence type="ECO:0000256" key="5">
    <source>
        <dbReference type="ARBA" id="ARBA00023139"/>
    </source>
</evidence>
<evidence type="ECO:0000256" key="2">
    <source>
        <dbReference type="ARBA" id="ARBA00022475"/>
    </source>
</evidence>
<evidence type="ECO:0000256" key="4">
    <source>
        <dbReference type="ARBA" id="ARBA00023136"/>
    </source>
</evidence>
<keyword evidence="3 7" id="KW-0732">Signal</keyword>
<keyword evidence="2" id="KW-1003">Cell membrane</keyword>
<keyword evidence="9" id="KW-1185">Reference proteome</keyword>
<dbReference type="AlphaFoldDB" id="A0A370R103"/>
<evidence type="ECO:0000256" key="6">
    <source>
        <dbReference type="ARBA" id="ARBA00023288"/>
    </source>
</evidence>
<gene>
    <name evidence="8" type="ORF">C8D90_10261</name>
</gene>
<dbReference type="Pfam" id="PF08085">
    <property type="entry name" value="Entericidin"/>
    <property type="match status" value="1"/>
</dbReference>
<protein>
    <submittedName>
        <fullName evidence="8">Entericidin A</fullName>
    </submittedName>
</protein>
<reference evidence="8 9" key="1">
    <citation type="submission" date="2018-07" db="EMBL/GenBank/DDBJ databases">
        <title>Genomic Encyclopedia of Type Strains, Phase IV (KMG-IV): sequencing the most valuable type-strain genomes for metagenomic binning, comparative biology and taxonomic classification.</title>
        <authorList>
            <person name="Goeker M."/>
        </authorList>
    </citation>
    <scope>NUCLEOTIDE SEQUENCE [LARGE SCALE GENOMIC DNA]</scope>
    <source>
        <strain evidence="8 9">DSM 103736</strain>
    </source>
</reference>
<organism evidence="8 9">
    <name type="scientific">Enterobacillus tribolii</name>
    <dbReference type="NCBI Taxonomy" id="1487935"/>
    <lineage>
        <taxon>Bacteria</taxon>
        <taxon>Pseudomonadati</taxon>
        <taxon>Pseudomonadota</taxon>
        <taxon>Gammaproteobacteria</taxon>
        <taxon>Enterobacterales</taxon>
        <taxon>Hafniaceae</taxon>
        <taxon>Enterobacillus</taxon>
    </lineage>
</organism>
<feature type="signal peptide" evidence="7">
    <location>
        <begin position="1"/>
        <end position="19"/>
    </location>
</feature>
<dbReference type="Proteomes" id="UP000254848">
    <property type="component" value="Unassembled WGS sequence"/>
</dbReference>
<dbReference type="EMBL" id="QRAP01000002">
    <property type="protein sequence ID" value="RDK95589.1"/>
    <property type="molecule type" value="Genomic_DNA"/>
</dbReference>
<keyword evidence="5" id="KW-0564">Palmitate</keyword>
<evidence type="ECO:0000256" key="7">
    <source>
        <dbReference type="SAM" id="SignalP"/>
    </source>
</evidence>
<dbReference type="PROSITE" id="PS51257">
    <property type="entry name" value="PROKAR_LIPOPROTEIN"/>
    <property type="match status" value="1"/>
</dbReference>